<feature type="transmembrane region" description="Helical" evidence="6">
    <location>
        <begin position="5"/>
        <end position="27"/>
    </location>
</feature>
<feature type="transmembrane region" description="Helical" evidence="6">
    <location>
        <begin position="104"/>
        <end position="124"/>
    </location>
</feature>
<dbReference type="EMBL" id="VLYX01000014">
    <property type="protein sequence ID" value="MDR4327144.1"/>
    <property type="molecule type" value="Genomic_DNA"/>
</dbReference>
<evidence type="ECO:0000256" key="3">
    <source>
        <dbReference type="ARBA" id="ARBA00022692"/>
    </source>
</evidence>
<evidence type="ECO:0000313" key="8">
    <source>
        <dbReference type="EMBL" id="MDR4327144.1"/>
    </source>
</evidence>
<dbReference type="CDD" id="cd16380">
    <property type="entry name" value="YitT_C"/>
    <property type="match status" value="1"/>
</dbReference>
<evidence type="ECO:0000313" key="9">
    <source>
        <dbReference type="Proteomes" id="UP001248134"/>
    </source>
</evidence>
<comment type="subcellular location">
    <subcellularLocation>
        <location evidence="1">Cell membrane</location>
        <topology evidence="1">Multi-pass membrane protein</topology>
    </subcellularLocation>
</comment>
<organism evidence="8 9">
    <name type="scientific">Bacillus pseudomycoides</name>
    <dbReference type="NCBI Taxonomy" id="64104"/>
    <lineage>
        <taxon>Bacteria</taxon>
        <taxon>Bacillati</taxon>
        <taxon>Bacillota</taxon>
        <taxon>Bacilli</taxon>
        <taxon>Bacillales</taxon>
        <taxon>Bacillaceae</taxon>
        <taxon>Bacillus</taxon>
        <taxon>Bacillus cereus group</taxon>
    </lineage>
</organism>
<dbReference type="PIRSF" id="PIRSF006483">
    <property type="entry name" value="Membrane_protein_YitT"/>
    <property type="match status" value="1"/>
</dbReference>
<sequence>MNEKIFEYVLLTIGSIIVAGSLELILAPNGLVDGGVTAISIMANKVAGLPLYGVFLGLNIPILLFTAKVMGKKFFIRTSYANVVTTLGLIYLKPFPAITTSELLIVLYGGVLFGIGVGIVVKMGGAIDGSEMLAVWMNKHFKVPISTFLLAVNAVIFVFVAILFSIEQAMFSLAIFYIVTKMIDFILDGINQGKSVMIISSKNKEIGELLMKELQLSVTYLHGEGGFLGEHQRIIYCITNRFIYPKMKDLVLSVDSSAIIEASYSTETTGVKRPGISSRSGQTSND</sequence>
<feature type="transmembrane region" description="Helical" evidence="6">
    <location>
        <begin position="47"/>
        <end position="67"/>
    </location>
</feature>
<dbReference type="Pfam" id="PF02588">
    <property type="entry name" value="YitT_membrane"/>
    <property type="match status" value="1"/>
</dbReference>
<dbReference type="GO" id="GO:0005886">
    <property type="term" value="C:plasma membrane"/>
    <property type="evidence" value="ECO:0007669"/>
    <property type="project" value="UniProtKB-SubCell"/>
</dbReference>
<keyword evidence="3 6" id="KW-0812">Transmembrane</keyword>
<reference evidence="8" key="1">
    <citation type="submission" date="2019-07" db="EMBL/GenBank/DDBJ databases">
        <title>Phylogenomic Reclassification of ATCC Bacillus Strains and Various Taxa within the Genus Bacillus.</title>
        <authorList>
            <person name="Riojas M.A."/>
            <person name="Frank A.M."/>
            <person name="Fenn S.L."/>
            <person name="King S.P."/>
            <person name="Brower S.M."/>
            <person name="Hazbon M.H."/>
        </authorList>
    </citation>
    <scope>NUCLEOTIDE SEQUENCE</scope>
    <source>
        <strain evidence="8">NR-12239</strain>
    </source>
</reference>
<dbReference type="Pfam" id="PF10035">
    <property type="entry name" value="DUF2179"/>
    <property type="match status" value="1"/>
</dbReference>
<dbReference type="InterPro" id="IPR051461">
    <property type="entry name" value="UPF0750_membrane"/>
</dbReference>
<dbReference type="PANTHER" id="PTHR33545:SF3">
    <property type="entry name" value="UPF0750 MEMBRANE PROTEIN YQFU"/>
    <property type="match status" value="1"/>
</dbReference>
<evidence type="ECO:0000256" key="1">
    <source>
        <dbReference type="ARBA" id="ARBA00004651"/>
    </source>
</evidence>
<dbReference type="InterPro" id="IPR003740">
    <property type="entry name" value="YitT"/>
</dbReference>
<dbReference type="Gene3D" id="3.30.70.120">
    <property type="match status" value="1"/>
</dbReference>
<dbReference type="Proteomes" id="UP001248134">
    <property type="component" value="Unassembled WGS sequence"/>
</dbReference>
<keyword evidence="5 6" id="KW-0472">Membrane</keyword>
<feature type="transmembrane region" description="Helical" evidence="6">
    <location>
        <begin position="145"/>
        <end position="164"/>
    </location>
</feature>
<evidence type="ECO:0000256" key="6">
    <source>
        <dbReference type="SAM" id="Phobius"/>
    </source>
</evidence>
<keyword evidence="2" id="KW-1003">Cell membrane</keyword>
<dbReference type="AlphaFoldDB" id="A0AAJ2DKA9"/>
<dbReference type="RefSeq" id="WP_033796999.1">
    <property type="nucleotide sequence ID" value="NZ_CM000744.1"/>
</dbReference>
<evidence type="ECO:0000256" key="4">
    <source>
        <dbReference type="ARBA" id="ARBA00022989"/>
    </source>
</evidence>
<evidence type="ECO:0000259" key="7">
    <source>
        <dbReference type="Pfam" id="PF10035"/>
    </source>
</evidence>
<dbReference type="PANTHER" id="PTHR33545">
    <property type="entry name" value="UPF0750 MEMBRANE PROTEIN YITT-RELATED"/>
    <property type="match status" value="1"/>
</dbReference>
<feature type="domain" description="DUF2179" evidence="7">
    <location>
        <begin position="217"/>
        <end position="263"/>
    </location>
</feature>
<evidence type="ECO:0000256" key="2">
    <source>
        <dbReference type="ARBA" id="ARBA00022475"/>
    </source>
</evidence>
<dbReference type="InterPro" id="IPR019264">
    <property type="entry name" value="DUF2179"/>
</dbReference>
<gene>
    <name evidence="8" type="ORF">FOS08_14800</name>
</gene>
<comment type="caution">
    <text evidence="8">The sequence shown here is derived from an EMBL/GenBank/DDBJ whole genome shotgun (WGS) entry which is preliminary data.</text>
</comment>
<protein>
    <submittedName>
        <fullName evidence="8">YitT family protein</fullName>
    </submittedName>
</protein>
<accession>A0AAJ2DKA9</accession>
<feature type="transmembrane region" description="Helical" evidence="6">
    <location>
        <begin position="74"/>
        <end position="92"/>
    </location>
</feature>
<dbReference type="InterPro" id="IPR015867">
    <property type="entry name" value="N-reg_PII/ATP_PRibTrfase_C"/>
</dbReference>
<keyword evidence="4 6" id="KW-1133">Transmembrane helix</keyword>
<proteinExistence type="predicted"/>
<evidence type="ECO:0000256" key="5">
    <source>
        <dbReference type="ARBA" id="ARBA00023136"/>
    </source>
</evidence>
<name>A0AAJ2DKA9_9BACI</name>